<dbReference type="OrthoDB" id="8945866at2759"/>
<feature type="region of interest" description="Disordered" evidence="1">
    <location>
        <begin position="485"/>
        <end position="512"/>
    </location>
</feature>
<feature type="compositionally biased region" description="Basic and acidic residues" evidence="1">
    <location>
        <begin position="1595"/>
        <end position="1616"/>
    </location>
</feature>
<feature type="region of interest" description="Disordered" evidence="1">
    <location>
        <begin position="3041"/>
        <end position="3100"/>
    </location>
</feature>
<feature type="compositionally biased region" description="Basic and acidic residues" evidence="1">
    <location>
        <begin position="1532"/>
        <end position="1546"/>
    </location>
</feature>
<feature type="compositionally biased region" description="Basic and acidic residues" evidence="1">
    <location>
        <begin position="941"/>
        <end position="950"/>
    </location>
</feature>
<dbReference type="GO" id="GO:0070886">
    <property type="term" value="P:positive regulation of calcineurin-NFAT signaling cascade"/>
    <property type="evidence" value="ECO:0007669"/>
    <property type="project" value="TreeGrafter"/>
</dbReference>
<feature type="region of interest" description="Disordered" evidence="1">
    <location>
        <begin position="2184"/>
        <end position="2241"/>
    </location>
</feature>
<feature type="region of interest" description="Disordered" evidence="1">
    <location>
        <begin position="1199"/>
        <end position="1232"/>
    </location>
</feature>
<feature type="compositionally biased region" description="Polar residues" evidence="1">
    <location>
        <begin position="1220"/>
        <end position="1232"/>
    </location>
</feature>
<evidence type="ECO:0000313" key="3">
    <source>
        <dbReference type="EMBL" id="KAF5910205.1"/>
    </source>
</evidence>
<feature type="compositionally biased region" description="Polar residues" evidence="1">
    <location>
        <begin position="2032"/>
        <end position="2060"/>
    </location>
</feature>
<feature type="compositionally biased region" description="Polar residues" evidence="1">
    <location>
        <begin position="3051"/>
        <end position="3063"/>
    </location>
</feature>
<feature type="region of interest" description="Disordered" evidence="1">
    <location>
        <begin position="2673"/>
        <end position="2815"/>
    </location>
</feature>
<proteinExistence type="predicted"/>
<feature type="compositionally biased region" description="Basic and acidic residues" evidence="1">
    <location>
        <begin position="1753"/>
        <end position="1778"/>
    </location>
</feature>
<feature type="compositionally biased region" description="Basic residues" evidence="1">
    <location>
        <begin position="9"/>
        <end position="19"/>
    </location>
</feature>
<feature type="compositionally biased region" description="Basic and acidic residues" evidence="1">
    <location>
        <begin position="2224"/>
        <end position="2241"/>
    </location>
</feature>
<feature type="region of interest" description="Disordered" evidence="1">
    <location>
        <begin position="1702"/>
        <end position="1872"/>
    </location>
</feature>
<feature type="compositionally biased region" description="Polar residues" evidence="1">
    <location>
        <begin position="2749"/>
        <end position="2764"/>
    </location>
</feature>
<feature type="compositionally biased region" description="Polar residues" evidence="1">
    <location>
        <begin position="1985"/>
        <end position="2008"/>
    </location>
</feature>
<name>A0A8J4XHY4_CLAMG</name>
<feature type="compositionally biased region" description="Polar residues" evidence="1">
    <location>
        <begin position="1548"/>
        <end position="1565"/>
    </location>
</feature>
<reference evidence="3" key="1">
    <citation type="submission" date="2020-07" db="EMBL/GenBank/DDBJ databases">
        <title>Clarias magur genome sequencing, assembly and annotation.</title>
        <authorList>
            <person name="Kushwaha B."/>
            <person name="Kumar R."/>
            <person name="Das P."/>
            <person name="Joshi C.G."/>
            <person name="Kumar D."/>
            <person name="Nagpure N.S."/>
            <person name="Pandey M."/>
            <person name="Agarwal S."/>
            <person name="Srivastava S."/>
            <person name="Singh M."/>
            <person name="Sahoo L."/>
            <person name="Jayasankar P."/>
            <person name="Meher P.K."/>
            <person name="Koringa P.G."/>
            <person name="Iquebal M.A."/>
            <person name="Das S.P."/>
            <person name="Bit A."/>
            <person name="Patnaik S."/>
            <person name="Patel N."/>
            <person name="Shah T.M."/>
            <person name="Hinsu A."/>
            <person name="Jena J.K."/>
        </authorList>
    </citation>
    <scope>NUCLEOTIDE SEQUENCE</scope>
    <source>
        <strain evidence="3">CIFAMagur01</strain>
        <tissue evidence="3">Testis</tissue>
    </source>
</reference>
<gene>
    <name evidence="3" type="ORF">DAT39_000102</name>
</gene>
<feature type="compositionally biased region" description="Basic and acidic residues" evidence="1">
    <location>
        <begin position="1850"/>
        <end position="1863"/>
    </location>
</feature>
<feature type="compositionally biased region" description="Basic and acidic residues" evidence="1">
    <location>
        <begin position="485"/>
        <end position="505"/>
    </location>
</feature>
<dbReference type="InterPro" id="IPR027838">
    <property type="entry name" value="DUF4585"/>
</dbReference>
<feature type="compositionally biased region" description="Polar residues" evidence="1">
    <location>
        <begin position="1945"/>
        <end position="1960"/>
    </location>
</feature>
<feature type="domain" description="DUF4585" evidence="2">
    <location>
        <begin position="2960"/>
        <end position="3032"/>
    </location>
</feature>
<feature type="compositionally biased region" description="Polar residues" evidence="1">
    <location>
        <begin position="2184"/>
        <end position="2219"/>
    </location>
</feature>
<feature type="compositionally biased region" description="Polar residues" evidence="1">
    <location>
        <begin position="314"/>
        <end position="325"/>
    </location>
</feature>
<feature type="compositionally biased region" description="Polar residues" evidence="1">
    <location>
        <begin position="337"/>
        <end position="367"/>
    </location>
</feature>
<evidence type="ECO:0000313" key="4">
    <source>
        <dbReference type="Proteomes" id="UP000727407"/>
    </source>
</evidence>
<dbReference type="GO" id="GO:0030018">
    <property type="term" value="C:Z disc"/>
    <property type="evidence" value="ECO:0007669"/>
    <property type="project" value="TreeGrafter"/>
</dbReference>
<feature type="compositionally biased region" description="Polar residues" evidence="1">
    <location>
        <begin position="1199"/>
        <end position="1211"/>
    </location>
</feature>
<dbReference type="PANTHER" id="PTHR33775:SF2">
    <property type="entry name" value="CARDIAC-ENRICHED FHL2-INTERACTING PROTEIN"/>
    <property type="match status" value="1"/>
</dbReference>
<feature type="region of interest" description="Disordered" evidence="1">
    <location>
        <begin position="2517"/>
        <end position="2543"/>
    </location>
</feature>
<organism evidence="3 4">
    <name type="scientific">Clarias magur</name>
    <name type="common">Asian catfish</name>
    <name type="synonym">Macropteronotus magur</name>
    <dbReference type="NCBI Taxonomy" id="1594786"/>
    <lineage>
        <taxon>Eukaryota</taxon>
        <taxon>Metazoa</taxon>
        <taxon>Chordata</taxon>
        <taxon>Craniata</taxon>
        <taxon>Vertebrata</taxon>
        <taxon>Euteleostomi</taxon>
        <taxon>Actinopterygii</taxon>
        <taxon>Neopterygii</taxon>
        <taxon>Teleostei</taxon>
        <taxon>Ostariophysi</taxon>
        <taxon>Siluriformes</taxon>
        <taxon>Clariidae</taxon>
        <taxon>Clarias</taxon>
    </lineage>
</organism>
<feature type="compositionally biased region" description="Basic and acidic residues" evidence="1">
    <location>
        <begin position="3064"/>
        <end position="3080"/>
    </location>
</feature>
<accession>A0A8J4XHY4</accession>
<feature type="compositionally biased region" description="Basic residues" evidence="1">
    <location>
        <begin position="2883"/>
        <end position="2894"/>
    </location>
</feature>
<dbReference type="Proteomes" id="UP000727407">
    <property type="component" value="Unassembled WGS sequence"/>
</dbReference>
<feature type="compositionally biased region" description="Polar residues" evidence="1">
    <location>
        <begin position="1419"/>
        <end position="1437"/>
    </location>
</feature>
<feature type="compositionally biased region" description="Basic and acidic residues" evidence="1">
    <location>
        <begin position="2784"/>
        <end position="2804"/>
    </location>
</feature>
<feature type="region of interest" description="Disordered" evidence="1">
    <location>
        <begin position="1944"/>
        <end position="2060"/>
    </location>
</feature>
<feature type="region of interest" description="Disordered" evidence="1">
    <location>
        <begin position="1532"/>
        <end position="1640"/>
    </location>
</feature>
<dbReference type="InterPro" id="IPR052303">
    <property type="entry name" value="CEFIP"/>
</dbReference>
<feature type="compositionally biased region" description="Polar residues" evidence="1">
    <location>
        <begin position="2905"/>
        <end position="2916"/>
    </location>
</feature>
<feature type="compositionally biased region" description="Basic and acidic residues" evidence="1">
    <location>
        <begin position="1805"/>
        <end position="1823"/>
    </location>
</feature>
<feature type="compositionally biased region" description="Polar residues" evidence="1">
    <location>
        <begin position="2534"/>
        <end position="2543"/>
    </location>
</feature>
<sequence>MSSLEKRQANRRGSTHGPRKCSDGISDTSSAGSFMDDTDREVSSLTERAFRSLCIGEDAIYNDLEVSSPADQHKTCAQEALQKKDLTISCQEFSSHGIQYEGVERKSEVASTFQHSYVDVAQEHVLRDESLSYISNGSMEVTWQQKRSTSRVSSLIKAFSSGESYCDSEAPDTVKDKYRDFNNKSWDRSALLSIQKELSGSGYCSDFKSGPLQSYGNHFHSVAQVNTSTSSKTKFKALNTTNLFFHSEFSPFQLWRDYNRFPFERGEPSGFVPVTEFPRWYESPLYKEITAMHRISSSPAEGRQFTRRQIEDISATQRSKSTVIQKASAVEKRSESEIASNNPPWKNNNFARNKLPSNRPSTASPTNEKMYRPDSSLLYQSRHTYETHHKVGKAGSSELPSRTTPFNISQLLTPVIPGRQDTETSEILQFAHTPLISECDGDLKPQSDAKQLRDSYKSKASSLLFNLKDNRKRVKSTYSPTKFKGLELSDRSKQPSKMEGRESRLSESSSLKVANQELSTAPDAWELSNSNYELSLSQTAEHQQYVDKAHNNMPLFSKYGTTNCNIPYLGSQDNHPGRLNNREREHFELKTNSGHGNNGRSPVREDAHYQNFKEGRNFVRKPNSGYINNQVTEENLPWKRAGPVNMVTKEMGNNNGIKDALPYKGEIAALIEMDKQRKATAKQYLPSANESSTMRKEMSINKVNENINGSWLPQDKQVQDTKSSLQTYTNKCLQKMVPPPKEANFTFGSELTTHEKAEVRLEGNMKYAANDIETEKDYSQRTQFLQSTEEKYQYNEGSVAYQPYKYESNKQWHIVTTEDRHTKGDECMSRQLPETETKAEHPNASNYVHSLSRISGIQQQSTAYPARTSQRNLIIVERAKTEEHKPTYSIAPSQTYHVEGDINTHLHIPNTQRTFQNTNRSQTRGEKFNINDILSVRDNEQVKKSRENRHSFNGRVGDPNKLENLTSPVTFDVAENIAAKSEPSKVLSQAQQDGNSHCNHENTNVSYGFPRKQSHVSNEVKEKSGKDMLISNEKDKITPRALSYKEKGQTKQEILTSKLKAHAQKEISAIKGLAKHSIPSRNPIKQSLSVSNESGQINQEVLSPKREITAEKLNHLFQDITYSSVPLYKEQKNQDTNEPKSESLKAEKVELPTRNMGIEKDKVANEDERSKMQMIKSQDERFTEAGKKNFVQNYAHQLNMKSKENQLSNPSEDNEKETETTNGNILDKSFSSSPSLKVFTDKESSVSKKNSSLPNLSTTYTSNNTDHSTFKVNNNYIPNHEVLVKAATNQLTLCSISGEAVTLERSVNKLKEQLLNVNTDKSTADNNAPSQQCHDFNERSKFKDNTIKENQLMLPHARQFEIGTGQDKTSSDWMNDENQPASEVTVEFIDSKTMLPNKEMANTDQQREQFEPGAGGVSKNPTVFSENPTNANNQICTESPGKEKQEIQTTNEDVFLHKPQNTHDDVLKSLENAHAIKTLGYQTTLGLNKAVSMELDSSEGNKYYLEQEQKGKMLHCENNEVKETVSQFQLKIEDENQNRPMTKDQEVTESNNQQLEADNETSASDAEQHKQNAKDFHEHTEITAMETKQSNDGIRTCDSDSKSSGTEHEKSDEELFKPIVTTNNKDEQLSGPPAPDKSADIKNSVSESHIIHIASKADSSPTDEPVIYNICVSSTSETVSEDEPIIFSISVSSLCDAAVITSPENQEKSQNQLSREHTEKGEKETINKNKEHDFVENKEDSKEVKLLLNNHMAEQETVERKNDSPASKDKLDYYRSTEVDDISSSYESLLAKNGLPNGDTIPLESDPKEQDKKRADEKDERTGKALQKIQNNTMDNDHPSPEKMLTLAEFTKKHSPECRKSKSPETPPELLRNDEENHMQHVPVSEQEHQIADRGGTQRAEGVLYSDKNIEKHVSEKQEILMSKIAPVCGDTEDTQPTRKIMANGNVQLEENKQVGQKGQTVEKRLKESDDDDVVNKNPEVVQVPSENDTQLPAGFSSANSSNKSLNHSCDESPRPSAKISTNGCQIKIKTQDTGGSSVQTSQNAVHQTDNTKSPTLQHRTQGVCARDALNQEKVSKEHLQSRNNKDLQNNRNELVCKSEFPDMEKVRFMTSNEVKISRVSVSQKEISNITNEQTKENVTVNQTQIKYDLSAGKTDQSVFTVPDITLQDEEVHKNDRKYQIKAESTSTRYAVPPNNISESPQNTTPAKVTGTKASSALVTTGDDLERTENEKWKSEPAQKAKGIRKEIIPLNKDFKIASSVIKADKDVKCSKNDTNQKEVKAQPQYKIDGHVEKAITEKRSGLKEIKSGIGTLRESNDVTKYDIESRGKVLEDERYQINSVYHPQKDGLLQKKENTCDGKSRLESNQSSNYHDTGLSKKEGTVIKTEATHREKKTTRPEISALADYARLRVISAEDDTITEKDLLQKMNMYQKYNLSAVEPQKANFSMSVGSTEQSKQLSVNNMTPENSNSTTAPLQVQERRTYKITEETLAEQYQCSPRGEIITYPKVGSLTKSSGDRGFIVNNPESTKEKTLNNPLNKNAKKSLTAQDYGYSRSHEVYQPQNPQATHPVQTQIEDKNDPKLKQPVNANMSQSKAYTQVKNSQSVTQVSIETEINNANRPADNHIKEDVKDEETAEELQYYIVNAMESEKKTKNSQEPLSLSQQNALKKELTEMHATSPRSNTSSPAMGKPILFRVKDNTGKTSSVTKTVRPRFHRSLSEEFKISSPVDSCSEKSKADYGQENDPKESPNSQFFQEQPVTSHQLPRANEIQVRSKILSPELIAPKEPESYDRRSHLTEQDESRSLVSTVSETVRGPAASSVVMTNSRGFHTEHIRQNYARPASSFYERPESACYDRPESACSDMKPSSKPPVVPPKTDKALRRAKRLTSRRVKKVEDDKEPSDTPVQPETMSQAVSSLPASPIIQMSTPPSVQASPVISHYHVEPNYAPPAPSLVAHSFPITQRRLLQDPNSGQIFMVDMPVQVKTKTFFDPETGKYLQLNVRQRAQSTLSQPASVEVLGHPYVMYPGFLPMPFPVPSLPSVRSSSQMSAPASLTDQPNQLKASHESNEQGISDPERHRNVVQHKRPAHRTQHVKTGPE</sequence>
<feature type="compositionally biased region" description="Basic residues" evidence="1">
    <location>
        <begin position="3081"/>
        <end position="3094"/>
    </location>
</feature>
<dbReference type="EMBL" id="QNUK01000001">
    <property type="protein sequence ID" value="KAF5910205.1"/>
    <property type="molecule type" value="Genomic_DNA"/>
</dbReference>
<feature type="region of interest" description="Disordered" evidence="1">
    <location>
        <begin position="312"/>
        <end position="373"/>
    </location>
</feature>
<feature type="region of interest" description="Disordered" evidence="1">
    <location>
        <begin position="2856"/>
        <end position="2916"/>
    </location>
</feature>
<feature type="region of interest" description="Disordered" evidence="1">
    <location>
        <begin position="987"/>
        <end position="1025"/>
    </location>
</feature>
<feature type="compositionally biased region" description="Basic and acidic residues" evidence="1">
    <location>
        <begin position="2732"/>
        <end position="2748"/>
    </location>
</feature>
<evidence type="ECO:0000259" key="2">
    <source>
        <dbReference type="Pfam" id="PF15232"/>
    </source>
</evidence>
<feature type="compositionally biased region" description="Low complexity" evidence="1">
    <location>
        <begin position="3041"/>
        <end position="3050"/>
    </location>
</feature>
<evidence type="ECO:0000256" key="1">
    <source>
        <dbReference type="SAM" id="MobiDB-lite"/>
    </source>
</evidence>
<feature type="compositionally biased region" description="Polar residues" evidence="1">
    <location>
        <begin position="1702"/>
        <end position="1713"/>
    </location>
</feature>
<feature type="region of interest" description="Disordered" evidence="1">
    <location>
        <begin position="1411"/>
        <end position="1445"/>
    </location>
</feature>
<keyword evidence="4" id="KW-1185">Reference proteome</keyword>
<dbReference type="PANTHER" id="PTHR33775">
    <property type="entry name" value="CARDIAC-ENRICHED FHL2-INTERACTING PROTEIN-RELATED"/>
    <property type="match status" value="1"/>
</dbReference>
<protein>
    <submittedName>
        <fullName evidence="3">Cardiac-enriched FHL2-interacting protein</fullName>
    </submittedName>
</protein>
<feature type="region of interest" description="Disordered" evidence="1">
    <location>
        <begin position="941"/>
        <end position="963"/>
    </location>
</feature>
<comment type="caution">
    <text evidence="3">The sequence shown here is derived from an EMBL/GenBank/DDBJ whole genome shotgun (WGS) entry which is preliminary data.</text>
</comment>
<feature type="compositionally biased region" description="Basic and acidic residues" evidence="1">
    <location>
        <begin position="1714"/>
        <end position="1745"/>
    </location>
</feature>
<dbReference type="Pfam" id="PF15232">
    <property type="entry name" value="DUF4585"/>
    <property type="match status" value="1"/>
</dbReference>
<feature type="compositionally biased region" description="Basic and acidic residues" evidence="1">
    <location>
        <begin position="1566"/>
        <end position="1581"/>
    </location>
</feature>
<feature type="region of interest" description="Disordered" evidence="1">
    <location>
        <begin position="1"/>
        <end position="40"/>
    </location>
</feature>
<feature type="compositionally biased region" description="Polar residues" evidence="1">
    <location>
        <begin position="987"/>
        <end position="1006"/>
    </location>
</feature>